<dbReference type="PANTHER" id="PTHR37164">
    <property type="entry name" value="BACTERIOHEMERYTHRIN"/>
    <property type="match status" value="1"/>
</dbReference>
<dbReference type="CDD" id="cd12107">
    <property type="entry name" value="Hemerythrin"/>
    <property type="match status" value="1"/>
</dbReference>
<dbReference type="Gene3D" id="1.20.120.50">
    <property type="entry name" value="Hemerythrin-like"/>
    <property type="match status" value="1"/>
</dbReference>
<dbReference type="InterPro" id="IPR035938">
    <property type="entry name" value="Hemerythrin-like_sf"/>
</dbReference>
<dbReference type="RefSeq" id="WP_161035237.1">
    <property type="nucleotide sequence ID" value="NZ_WWCL01000002.1"/>
</dbReference>
<evidence type="ECO:0000256" key="3">
    <source>
        <dbReference type="ARBA" id="ARBA00023004"/>
    </source>
</evidence>
<comment type="caution">
    <text evidence="5">The sequence shown here is derived from an EMBL/GenBank/DDBJ whole genome shotgun (WGS) entry which is preliminary data.</text>
</comment>
<evidence type="ECO:0000313" key="5">
    <source>
        <dbReference type="EMBL" id="MYN45668.1"/>
    </source>
</evidence>
<comment type="similarity">
    <text evidence="1">Belongs to the hemerythrin family.</text>
</comment>
<evidence type="ECO:0000256" key="2">
    <source>
        <dbReference type="ARBA" id="ARBA00022723"/>
    </source>
</evidence>
<sequence length="125" mass="13936">MEERGWNPDMALGIPLFDEAHQALAEQIDVLMDASDADFLAGLQQLIECLEEDFRHEEALMETINYPAIKQHREQHARVLASLHQLDETDIAAGKEAVKLVLPWFHAHLATADTALARALQAGNV</sequence>
<protein>
    <recommendedName>
        <fullName evidence="4">Hemerythrin-like domain-containing protein</fullName>
    </recommendedName>
</protein>
<evidence type="ECO:0000256" key="1">
    <source>
        <dbReference type="ARBA" id="ARBA00010587"/>
    </source>
</evidence>
<proteinExistence type="inferred from homology"/>
<evidence type="ECO:0000259" key="4">
    <source>
        <dbReference type="Pfam" id="PF01814"/>
    </source>
</evidence>
<organism evidence="5 6">
    <name type="scientific">Duganella fentianensis</name>
    <dbReference type="NCBI Taxonomy" id="2692177"/>
    <lineage>
        <taxon>Bacteria</taxon>
        <taxon>Pseudomonadati</taxon>
        <taxon>Pseudomonadota</taxon>
        <taxon>Betaproteobacteria</taxon>
        <taxon>Burkholderiales</taxon>
        <taxon>Oxalobacteraceae</taxon>
        <taxon>Telluria group</taxon>
        <taxon>Duganella</taxon>
    </lineage>
</organism>
<dbReference type="InterPro" id="IPR012827">
    <property type="entry name" value="Hemerythrin_metal-bd"/>
</dbReference>
<evidence type="ECO:0000313" key="6">
    <source>
        <dbReference type="Proteomes" id="UP000444316"/>
    </source>
</evidence>
<dbReference type="InterPro" id="IPR012312">
    <property type="entry name" value="Hemerythrin-like"/>
</dbReference>
<keyword evidence="2" id="KW-0479">Metal-binding</keyword>
<feature type="domain" description="Hemerythrin-like" evidence="4">
    <location>
        <begin position="13"/>
        <end position="117"/>
    </location>
</feature>
<name>A0A845I436_9BURK</name>
<dbReference type="PANTHER" id="PTHR37164:SF1">
    <property type="entry name" value="BACTERIOHEMERYTHRIN"/>
    <property type="match status" value="1"/>
</dbReference>
<keyword evidence="6" id="KW-1185">Reference proteome</keyword>
<reference evidence="5" key="1">
    <citation type="submission" date="2019-12" db="EMBL/GenBank/DDBJ databases">
        <title>Novel species isolated from a subtropical stream in China.</title>
        <authorList>
            <person name="Lu H."/>
        </authorList>
    </citation>
    <scope>NUCLEOTIDE SEQUENCE [LARGE SCALE GENOMIC DNA]</scope>
    <source>
        <strain evidence="5">FT93W</strain>
    </source>
</reference>
<dbReference type="Pfam" id="PF01814">
    <property type="entry name" value="Hemerythrin"/>
    <property type="match status" value="1"/>
</dbReference>
<dbReference type="NCBIfam" id="TIGR02481">
    <property type="entry name" value="hemeryth_dom"/>
    <property type="match status" value="1"/>
</dbReference>
<dbReference type="AlphaFoldDB" id="A0A845I436"/>
<dbReference type="EMBL" id="WWCL01000002">
    <property type="protein sequence ID" value="MYN45668.1"/>
    <property type="molecule type" value="Genomic_DNA"/>
</dbReference>
<accession>A0A845I436</accession>
<dbReference type="Proteomes" id="UP000444316">
    <property type="component" value="Unassembled WGS sequence"/>
</dbReference>
<keyword evidence="3" id="KW-0408">Iron</keyword>
<gene>
    <name evidence="5" type="ORF">GTP23_11470</name>
</gene>
<dbReference type="InterPro" id="IPR050669">
    <property type="entry name" value="Hemerythrin"/>
</dbReference>
<dbReference type="SUPFAM" id="SSF47188">
    <property type="entry name" value="Hemerythrin-like"/>
    <property type="match status" value="1"/>
</dbReference>
<dbReference type="GO" id="GO:0046872">
    <property type="term" value="F:metal ion binding"/>
    <property type="evidence" value="ECO:0007669"/>
    <property type="project" value="UniProtKB-KW"/>
</dbReference>